<evidence type="ECO:0000313" key="3">
    <source>
        <dbReference type="Proteomes" id="UP001642487"/>
    </source>
</evidence>
<name>A0ABP0ZHB1_9ROSI</name>
<dbReference type="EMBL" id="OZ021743">
    <property type="protein sequence ID" value="CAK9330305.1"/>
    <property type="molecule type" value="Genomic_DNA"/>
</dbReference>
<dbReference type="Proteomes" id="UP001642487">
    <property type="component" value="Chromosome 9"/>
</dbReference>
<protein>
    <submittedName>
        <fullName evidence="2">Uncharacterized protein</fullName>
    </submittedName>
</protein>
<evidence type="ECO:0000256" key="1">
    <source>
        <dbReference type="SAM" id="MobiDB-lite"/>
    </source>
</evidence>
<gene>
    <name evidence="2" type="ORF">CITCOLO1_LOCUS22796</name>
</gene>
<evidence type="ECO:0000313" key="2">
    <source>
        <dbReference type="EMBL" id="CAK9330305.1"/>
    </source>
</evidence>
<organism evidence="2 3">
    <name type="scientific">Citrullus colocynthis</name>
    <name type="common">colocynth</name>
    <dbReference type="NCBI Taxonomy" id="252529"/>
    <lineage>
        <taxon>Eukaryota</taxon>
        <taxon>Viridiplantae</taxon>
        <taxon>Streptophyta</taxon>
        <taxon>Embryophyta</taxon>
        <taxon>Tracheophyta</taxon>
        <taxon>Spermatophyta</taxon>
        <taxon>Magnoliopsida</taxon>
        <taxon>eudicotyledons</taxon>
        <taxon>Gunneridae</taxon>
        <taxon>Pentapetalae</taxon>
        <taxon>rosids</taxon>
        <taxon>fabids</taxon>
        <taxon>Cucurbitales</taxon>
        <taxon>Cucurbitaceae</taxon>
        <taxon>Benincaseae</taxon>
        <taxon>Citrullus</taxon>
    </lineage>
</organism>
<keyword evidence="3" id="KW-1185">Reference proteome</keyword>
<proteinExistence type="predicted"/>
<sequence>MALSQFPNSSSWKQLPRPAAYMTRILLPQGLFFHIVPATNTSDSEESSSRAKCYKVRKMSSLNLTEMKVFVLRLKMNMAPEGIHQIKDGHRVASSSNSDHNADDDEQSQVSLQVQGHKAHKIPPQEAGCSVWSFVIELQYSVLILGACSSGSSNSNLVISSSEIRACIRSFCSLFSELLYFQIDEAAGWQRGFIQKIVIQILQWFPAIHISEKGFAVRGVGSNLMRVSMFIFPASKIPMDDQTLKNCIMHLVVQSDDECRAVKILDDYLMKSKNTGEFTLEANRTYTIVLALPEK</sequence>
<accession>A0ABP0ZHB1</accession>
<reference evidence="2 3" key="1">
    <citation type="submission" date="2024-03" db="EMBL/GenBank/DDBJ databases">
        <authorList>
            <person name="Gkanogiannis A."/>
            <person name="Becerra Lopez-Lavalle L."/>
        </authorList>
    </citation>
    <scope>NUCLEOTIDE SEQUENCE [LARGE SCALE GENOMIC DNA]</scope>
</reference>
<feature type="region of interest" description="Disordered" evidence="1">
    <location>
        <begin position="89"/>
        <end position="116"/>
    </location>
</feature>